<evidence type="ECO:0000313" key="3">
    <source>
        <dbReference type="Proteomes" id="UP000603457"/>
    </source>
</evidence>
<evidence type="ECO:0000313" key="2">
    <source>
        <dbReference type="EMBL" id="MBD2598287.1"/>
    </source>
</evidence>
<name>A0ABR8G4Y5_9NOSO</name>
<dbReference type="Proteomes" id="UP000603457">
    <property type="component" value="Unassembled WGS sequence"/>
</dbReference>
<dbReference type="PANTHER" id="PTHR43581">
    <property type="entry name" value="ATP/GTP PHOSPHATASE"/>
    <property type="match status" value="1"/>
</dbReference>
<reference evidence="2 3" key="1">
    <citation type="journal article" date="2020" name="ISME J.">
        <title>Comparative genomics reveals insights into cyanobacterial evolution and habitat adaptation.</title>
        <authorList>
            <person name="Chen M.Y."/>
            <person name="Teng W.K."/>
            <person name="Zhao L."/>
            <person name="Hu C.X."/>
            <person name="Zhou Y.K."/>
            <person name="Han B.P."/>
            <person name="Song L.R."/>
            <person name="Shu W.S."/>
        </authorList>
    </citation>
    <scope>NUCLEOTIDE SEQUENCE [LARGE SCALE GENOMIC DNA]</scope>
    <source>
        <strain evidence="2 3">FACHB-130</strain>
    </source>
</reference>
<dbReference type="InterPro" id="IPR041685">
    <property type="entry name" value="AAA_GajA/Old/RecF-like"/>
</dbReference>
<gene>
    <name evidence="2" type="ORF">H6G74_28760</name>
</gene>
<sequence>MSLLDLIDKNGYNLKNLDKVNVILGKNGCGKSTALKKVEEYLVSEHSYGKTKYITPERGGSLKYNPNIEININNNPNWLSSQLRQNQFRDFKEQSVFQFRKLELLSLREIEKDQNLRQDFSFTFQNIINLINKLLDNVEIQREDSDFKIFSKVSGEQINPENISSGESELISLGIECLVFAKECIKDKENFLLLDEPDVHLHPDLQVRLALFIKELVDTSNFRVILATHSTSLLGAFENYPNISIEFLNAGEMNLSFKKVNEIYKKILPVFGAHPLSNIFNEAPILLVEGEDDVRIWQQAIRTSQGRIRIFPCEVGSITKLNEYEVEVSKIVNSIYDNATAFSLRDRDETDGEIIDISPVIRMKLSCRAAENLLLSNDVLNRLKITWGELISKIDTWIERNNDHQHYKYMLSFKNSNYPRKTFDLKEIRIDLMGIIGSNKPWEIPIGQAIGELKISDNYTENSLQDYLGAKLVNNILKNC</sequence>
<dbReference type="SUPFAM" id="SSF52540">
    <property type="entry name" value="P-loop containing nucleoside triphosphate hydrolases"/>
    <property type="match status" value="1"/>
</dbReference>
<dbReference type="Pfam" id="PF13175">
    <property type="entry name" value="AAA_15"/>
    <property type="match status" value="1"/>
</dbReference>
<dbReference type="PANTHER" id="PTHR43581:SF2">
    <property type="entry name" value="EXCINUCLEASE ATPASE SUBUNIT"/>
    <property type="match status" value="1"/>
</dbReference>
<proteinExistence type="predicted"/>
<dbReference type="InterPro" id="IPR027417">
    <property type="entry name" value="P-loop_NTPase"/>
</dbReference>
<comment type="caution">
    <text evidence="2">The sequence shown here is derived from an EMBL/GenBank/DDBJ whole genome shotgun (WGS) entry which is preliminary data.</text>
</comment>
<keyword evidence="3" id="KW-1185">Reference proteome</keyword>
<protein>
    <submittedName>
        <fullName evidence="2">AAA family ATPase</fullName>
    </submittedName>
</protein>
<dbReference type="SMART" id="SM00382">
    <property type="entry name" value="AAA"/>
    <property type="match status" value="1"/>
</dbReference>
<accession>A0ABR8G4Y5</accession>
<dbReference type="EMBL" id="JACJTB010000066">
    <property type="protein sequence ID" value="MBD2598287.1"/>
    <property type="molecule type" value="Genomic_DNA"/>
</dbReference>
<organism evidence="2 3">
    <name type="scientific">Nostoc spongiaeforme FACHB-130</name>
    <dbReference type="NCBI Taxonomy" id="1357510"/>
    <lineage>
        <taxon>Bacteria</taxon>
        <taxon>Bacillati</taxon>
        <taxon>Cyanobacteriota</taxon>
        <taxon>Cyanophyceae</taxon>
        <taxon>Nostocales</taxon>
        <taxon>Nostocaceae</taxon>
        <taxon>Nostoc</taxon>
    </lineage>
</organism>
<dbReference type="InterPro" id="IPR051396">
    <property type="entry name" value="Bact_Antivir_Def_Nuclease"/>
</dbReference>
<dbReference type="Gene3D" id="3.40.50.300">
    <property type="entry name" value="P-loop containing nucleotide triphosphate hydrolases"/>
    <property type="match status" value="1"/>
</dbReference>
<dbReference type="RefSeq" id="WP_190970964.1">
    <property type="nucleotide sequence ID" value="NZ_JACJTB010000066.1"/>
</dbReference>
<evidence type="ECO:0000259" key="1">
    <source>
        <dbReference type="SMART" id="SM00382"/>
    </source>
</evidence>
<feature type="domain" description="AAA+ ATPase" evidence="1">
    <location>
        <begin position="17"/>
        <end position="251"/>
    </location>
</feature>
<dbReference type="InterPro" id="IPR003593">
    <property type="entry name" value="AAA+_ATPase"/>
</dbReference>